<comment type="caution">
    <text evidence="10">The sequence shown here is derived from an EMBL/GenBank/DDBJ whole genome shotgun (WGS) entry which is preliminary data.</text>
</comment>
<dbReference type="PANTHER" id="PTHR30582:SF33">
    <property type="entry name" value="EXPORTED PROTEIN"/>
    <property type="match status" value="1"/>
</dbReference>
<dbReference type="Gene3D" id="1.10.101.10">
    <property type="entry name" value="PGBD-like superfamily/PGBD"/>
    <property type="match status" value="1"/>
</dbReference>
<evidence type="ECO:0000256" key="3">
    <source>
        <dbReference type="ARBA" id="ARBA00022960"/>
    </source>
</evidence>
<accession>A0ABW1HEU9</accession>
<evidence type="ECO:0000256" key="4">
    <source>
        <dbReference type="ARBA" id="ARBA00022984"/>
    </source>
</evidence>
<dbReference type="Pfam" id="PF03734">
    <property type="entry name" value="YkuD"/>
    <property type="match status" value="1"/>
</dbReference>
<feature type="active site" description="Proton donor/acceptor" evidence="6">
    <location>
        <position position="246"/>
    </location>
</feature>
<keyword evidence="8" id="KW-0732">Signal</keyword>
<dbReference type="PANTHER" id="PTHR30582">
    <property type="entry name" value="L,D-TRANSPEPTIDASE"/>
    <property type="match status" value="1"/>
</dbReference>
<dbReference type="PROSITE" id="PS51257">
    <property type="entry name" value="PROKAR_LIPOPROTEIN"/>
    <property type="match status" value="1"/>
</dbReference>
<dbReference type="InterPro" id="IPR038063">
    <property type="entry name" value="Transpep_catalytic_dom"/>
</dbReference>
<proteinExistence type="predicted"/>
<dbReference type="CDD" id="cd16913">
    <property type="entry name" value="YkuD_like"/>
    <property type="match status" value="1"/>
</dbReference>
<dbReference type="SUPFAM" id="SSF47090">
    <property type="entry name" value="PGBD-like"/>
    <property type="match status" value="1"/>
</dbReference>
<feature type="chain" id="PRO_5047304374" evidence="8">
    <location>
        <begin position="26"/>
        <end position="292"/>
    </location>
</feature>
<dbReference type="InterPro" id="IPR036365">
    <property type="entry name" value="PGBD-like_sf"/>
</dbReference>
<dbReference type="Proteomes" id="UP001596226">
    <property type="component" value="Unassembled WGS sequence"/>
</dbReference>
<dbReference type="InterPro" id="IPR005490">
    <property type="entry name" value="LD_TPept_cat_dom"/>
</dbReference>
<keyword evidence="2" id="KW-0808">Transferase</keyword>
<keyword evidence="3 6" id="KW-0133">Cell shape</keyword>
<dbReference type="RefSeq" id="WP_377515789.1">
    <property type="nucleotide sequence ID" value="NZ_JBHSQS010000030.1"/>
</dbReference>
<feature type="domain" description="L,D-TPase catalytic" evidence="9">
    <location>
        <begin position="175"/>
        <end position="286"/>
    </location>
</feature>
<keyword evidence="11" id="KW-1185">Reference proteome</keyword>
<dbReference type="EMBL" id="JBHSQS010000030">
    <property type="protein sequence ID" value="MFC5927382.1"/>
    <property type="molecule type" value="Genomic_DNA"/>
</dbReference>
<keyword evidence="4 6" id="KW-0573">Peptidoglycan synthesis</keyword>
<reference evidence="11" key="1">
    <citation type="journal article" date="2019" name="Int. J. Syst. Evol. Microbiol.">
        <title>The Global Catalogue of Microorganisms (GCM) 10K type strain sequencing project: providing services to taxonomists for standard genome sequencing and annotation.</title>
        <authorList>
            <consortium name="The Broad Institute Genomics Platform"/>
            <consortium name="The Broad Institute Genome Sequencing Center for Infectious Disease"/>
            <person name="Wu L."/>
            <person name="Ma J."/>
        </authorList>
    </citation>
    <scope>NUCLEOTIDE SEQUENCE [LARGE SCALE GENOMIC DNA]</scope>
    <source>
        <strain evidence="11">CGMCC 4.7144</strain>
    </source>
</reference>
<dbReference type="SUPFAM" id="SSF141523">
    <property type="entry name" value="L,D-transpeptidase catalytic domain-like"/>
    <property type="match status" value="1"/>
</dbReference>
<evidence type="ECO:0000256" key="6">
    <source>
        <dbReference type="PROSITE-ProRule" id="PRU01373"/>
    </source>
</evidence>
<comment type="pathway">
    <text evidence="1 6">Cell wall biogenesis; peptidoglycan biosynthesis.</text>
</comment>
<dbReference type="Pfam" id="PF01471">
    <property type="entry name" value="PG_binding_1"/>
    <property type="match status" value="1"/>
</dbReference>
<protein>
    <submittedName>
        <fullName evidence="10">L,D-transpeptidase family protein</fullName>
    </submittedName>
</protein>
<feature type="active site" description="Nucleophile" evidence="6">
    <location>
        <position position="262"/>
    </location>
</feature>
<name>A0ABW1HEU9_9ACTN</name>
<evidence type="ECO:0000256" key="2">
    <source>
        <dbReference type="ARBA" id="ARBA00022679"/>
    </source>
</evidence>
<dbReference type="Gene3D" id="2.40.440.10">
    <property type="entry name" value="L,D-transpeptidase catalytic domain-like"/>
    <property type="match status" value="1"/>
</dbReference>
<evidence type="ECO:0000256" key="5">
    <source>
        <dbReference type="ARBA" id="ARBA00023316"/>
    </source>
</evidence>
<sequence>MKRVRITSRLVALMVVTLVGAGACAFDPQAGGGGGGGAAPAGAAENPTGASDTTGPDQRGRPTPTPKPTRTTPSTPKPTRSAPPATSASTVKPAAAGCPQGEQQRAVETYLAQLGGFGPVTVDGRQSAADCAAIKKFQRRYGISPAEGRAGPTTSDVAKRLATTDTASCKAGKGTTFCVDLTRQTVWALRGGKVIMAPTVTRTGMSGYRTPSGTYTVNYRNPKEWSDPYEVWLPYWQHFTQGMGFHETTTYLHNKSIGSHGCVNLLHVDAVRMWELGKVGTRVVLIGRRPGT</sequence>
<feature type="signal peptide" evidence="8">
    <location>
        <begin position="1"/>
        <end position="25"/>
    </location>
</feature>
<gene>
    <name evidence="10" type="ORF">ACFQGL_28980</name>
</gene>
<evidence type="ECO:0000256" key="7">
    <source>
        <dbReference type="SAM" id="MobiDB-lite"/>
    </source>
</evidence>
<organism evidence="10 11">
    <name type="scientific">Micromonospora vulcania</name>
    <dbReference type="NCBI Taxonomy" id="1441873"/>
    <lineage>
        <taxon>Bacteria</taxon>
        <taxon>Bacillati</taxon>
        <taxon>Actinomycetota</taxon>
        <taxon>Actinomycetes</taxon>
        <taxon>Micromonosporales</taxon>
        <taxon>Micromonosporaceae</taxon>
        <taxon>Micromonospora</taxon>
    </lineage>
</organism>
<evidence type="ECO:0000256" key="1">
    <source>
        <dbReference type="ARBA" id="ARBA00004752"/>
    </source>
</evidence>
<evidence type="ECO:0000313" key="10">
    <source>
        <dbReference type="EMBL" id="MFC5927382.1"/>
    </source>
</evidence>
<dbReference type="InterPro" id="IPR050979">
    <property type="entry name" value="LD-transpeptidase"/>
</dbReference>
<evidence type="ECO:0000259" key="9">
    <source>
        <dbReference type="PROSITE" id="PS52029"/>
    </source>
</evidence>
<evidence type="ECO:0000256" key="8">
    <source>
        <dbReference type="SAM" id="SignalP"/>
    </source>
</evidence>
<dbReference type="InterPro" id="IPR002477">
    <property type="entry name" value="Peptidoglycan-bd-like"/>
</dbReference>
<dbReference type="InterPro" id="IPR036366">
    <property type="entry name" value="PGBDSf"/>
</dbReference>
<keyword evidence="5 6" id="KW-0961">Cell wall biogenesis/degradation</keyword>
<feature type="region of interest" description="Disordered" evidence="7">
    <location>
        <begin position="31"/>
        <end position="101"/>
    </location>
</feature>
<dbReference type="PROSITE" id="PS52029">
    <property type="entry name" value="LD_TPASE"/>
    <property type="match status" value="1"/>
</dbReference>
<feature type="compositionally biased region" description="Low complexity" evidence="7">
    <location>
        <begin position="68"/>
        <end position="96"/>
    </location>
</feature>
<evidence type="ECO:0000313" key="11">
    <source>
        <dbReference type="Proteomes" id="UP001596226"/>
    </source>
</evidence>